<sequence>MGPIVGELHVQMGQIVNDFDAVECAVVDLVLDGLEEVVVADGVVAGFGRGIGEEQDAGFASNEIRVLGVLEEPGAPFFVPIEDLRAQGEGGVRVLEGRWFLLGVVGADLGQDAIRLLDQVLVHGVRVGGPQVHADGAAEDQDCHEPAQDRYLYVVERLLDLPPAWEGPPPSARRKAASASTSAPVSLQKEPGDSSIAKKNEKNDNVHAKTSVSVDIAEHDSEPEKEIDILWKEMDRMLLDGDTEIGDSAVVQMET</sequence>
<accession>A0ABD1L4E9</accession>
<gene>
    <name evidence="2" type="ORF">Fmac_032262</name>
</gene>
<evidence type="ECO:0000313" key="3">
    <source>
        <dbReference type="Proteomes" id="UP001603857"/>
    </source>
</evidence>
<keyword evidence="3" id="KW-1185">Reference proteome</keyword>
<evidence type="ECO:0000256" key="1">
    <source>
        <dbReference type="SAM" id="MobiDB-lite"/>
    </source>
</evidence>
<feature type="region of interest" description="Disordered" evidence="1">
    <location>
        <begin position="165"/>
        <end position="224"/>
    </location>
</feature>
<proteinExistence type="predicted"/>
<reference evidence="2 3" key="1">
    <citation type="submission" date="2024-08" db="EMBL/GenBank/DDBJ databases">
        <title>Insights into the chromosomal genome structure of Flemingia macrophylla.</title>
        <authorList>
            <person name="Ding Y."/>
            <person name="Zhao Y."/>
            <person name="Bi W."/>
            <person name="Wu M."/>
            <person name="Zhao G."/>
            <person name="Gong Y."/>
            <person name="Li W."/>
            <person name="Zhang P."/>
        </authorList>
    </citation>
    <scope>NUCLEOTIDE SEQUENCE [LARGE SCALE GENOMIC DNA]</scope>
    <source>
        <strain evidence="2">DYQJB</strain>
        <tissue evidence="2">Leaf</tissue>
    </source>
</reference>
<name>A0ABD1L4E9_9FABA</name>
<dbReference type="Proteomes" id="UP001603857">
    <property type="component" value="Unassembled WGS sequence"/>
</dbReference>
<organism evidence="2 3">
    <name type="scientific">Flemingia macrophylla</name>
    <dbReference type="NCBI Taxonomy" id="520843"/>
    <lineage>
        <taxon>Eukaryota</taxon>
        <taxon>Viridiplantae</taxon>
        <taxon>Streptophyta</taxon>
        <taxon>Embryophyta</taxon>
        <taxon>Tracheophyta</taxon>
        <taxon>Spermatophyta</taxon>
        <taxon>Magnoliopsida</taxon>
        <taxon>eudicotyledons</taxon>
        <taxon>Gunneridae</taxon>
        <taxon>Pentapetalae</taxon>
        <taxon>rosids</taxon>
        <taxon>fabids</taxon>
        <taxon>Fabales</taxon>
        <taxon>Fabaceae</taxon>
        <taxon>Papilionoideae</taxon>
        <taxon>50 kb inversion clade</taxon>
        <taxon>NPAAA clade</taxon>
        <taxon>indigoferoid/millettioid clade</taxon>
        <taxon>Phaseoleae</taxon>
        <taxon>Flemingia</taxon>
    </lineage>
</organism>
<evidence type="ECO:0000313" key="2">
    <source>
        <dbReference type="EMBL" id="KAL2318386.1"/>
    </source>
</evidence>
<dbReference type="AlphaFoldDB" id="A0ABD1L4E9"/>
<dbReference type="EMBL" id="JBGMDY010000011">
    <property type="protein sequence ID" value="KAL2318386.1"/>
    <property type="molecule type" value="Genomic_DNA"/>
</dbReference>
<comment type="caution">
    <text evidence="2">The sequence shown here is derived from an EMBL/GenBank/DDBJ whole genome shotgun (WGS) entry which is preliminary data.</text>
</comment>
<feature type="compositionally biased region" description="Basic and acidic residues" evidence="1">
    <location>
        <begin position="190"/>
        <end position="207"/>
    </location>
</feature>
<protein>
    <submittedName>
        <fullName evidence="2">Uncharacterized protein</fullName>
    </submittedName>
</protein>